<dbReference type="Proteomes" id="UP000192140">
    <property type="component" value="Unassembled WGS sequence"/>
</dbReference>
<organism evidence="2 3">
    <name type="scientific">Agrobacterium deltaense NCPPB 1641</name>
    <dbReference type="NCBI Taxonomy" id="1183425"/>
    <lineage>
        <taxon>Bacteria</taxon>
        <taxon>Pseudomonadati</taxon>
        <taxon>Pseudomonadota</taxon>
        <taxon>Alphaproteobacteria</taxon>
        <taxon>Hyphomicrobiales</taxon>
        <taxon>Rhizobiaceae</taxon>
        <taxon>Rhizobium/Agrobacterium group</taxon>
        <taxon>Agrobacterium</taxon>
    </lineage>
</organism>
<gene>
    <name evidence="2" type="ORF">AGR7A_pTi0079</name>
</gene>
<evidence type="ECO:0000313" key="3">
    <source>
        <dbReference type="Proteomes" id="UP000192140"/>
    </source>
</evidence>
<dbReference type="AlphaFoldDB" id="A0A1S7UBS3"/>
<evidence type="ECO:0000256" key="1">
    <source>
        <dbReference type="SAM" id="MobiDB-lite"/>
    </source>
</evidence>
<reference evidence="2" key="1">
    <citation type="submission" date="2016-01" db="EMBL/GenBank/DDBJ databases">
        <authorList>
            <person name="Regsiter A."/>
            <person name="william w."/>
        </authorList>
    </citation>
    <scope>NUCLEOTIDE SEQUENCE</scope>
    <source>
        <strain evidence="2">NCPPB 1641</strain>
    </source>
</reference>
<feature type="compositionally biased region" description="Basic residues" evidence="1">
    <location>
        <begin position="82"/>
        <end position="99"/>
    </location>
</feature>
<evidence type="ECO:0000313" key="2">
    <source>
        <dbReference type="EMBL" id="CVI64354.1"/>
    </source>
</evidence>
<protein>
    <submittedName>
        <fullName evidence="2">Uncharacterized protein</fullName>
    </submittedName>
</protein>
<feature type="region of interest" description="Disordered" evidence="1">
    <location>
        <begin position="51"/>
        <end position="106"/>
    </location>
</feature>
<dbReference type="EMBL" id="FCNP01000051">
    <property type="protein sequence ID" value="CVI64354.1"/>
    <property type="molecule type" value="Genomic_DNA"/>
</dbReference>
<name>A0A1S7UBS3_9HYPH</name>
<accession>A0A1S7UBS3</accession>
<keyword evidence="3" id="KW-1185">Reference proteome</keyword>
<sequence>MTVEWIGDDRAAPRRGLNEVADGRDAAFLSRDAKPKAAEKTGAWLLRKDDRGAAGLRSDMSNRGRVGRARFQQDRKALGNGGRHRHYFPVNRKHRHHRQCPPSSMP</sequence>
<proteinExistence type="predicted"/>
<comment type="caution">
    <text evidence="2">The sequence shown here is derived from an EMBL/GenBank/DDBJ whole genome shotgun (WGS) entry which is preliminary data.</text>
</comment>